<dbReference type="EMBL" id="JAAALK010000284">
    <property type="protein sequence ID" value="KAG8068627.1"/>
    <property type="molecule type" value="Genomic_DNA"/>
</dbReference>
<gene>
    <name evidence="2" type="ORF">GUJ93_ZPchr0005g14936</name>
</gene>
<sequence length="99" mass="10195">MARRRGARRRRWARWPTVRGSATLVAGLGGAGLGGRRSWAQRRSVRGSGGARRSAARGSVAGEVGLEGARWTTAGGASSVAGVTWLGGGRDSRDGRGHG</sequence>
<feature type="compositionally biased region" description="Basic and acidic residues" evidence="1">
    <location>
        <begin position="90"/>
        <end position="99"/>
    </location>
</feature>
<reference evidence="2" key="1">
    <citation type="journal article" date="2021" name="bioRxiv">
        <title>Whole Genome Assembly and Annotation of Northern Wild Rice, Zizania palustris L., Supports a Whole Genome Duplication in the Zizania Genus.</title>
        <authorList>
            <person name="Haas M."/>
            <person name="Kono T."/>
            <person name="Macchietto M."/>
            <person name="Millas R."/>
            <person name="McGilp L."/>
            <person name="Shao M."/>
            <person name="Duquette J."/>
            <person name="Hirsch C.N."/>
            <person name="Kimball J."/>
        </authorList>
    </citation>
    <scope>NUCLEOTIDE SEQUENCE</scope>
    <source>
        <tissue evidence="2">Fresh leaf tissue</tissue>
    </source>
</reference>
<reference evidence="2" key="2">
    <citation type="submission" date="2021-02" db="EMBL/GenBank/DDBJ databases">
        <authorList>
            <person name="Kimball J.A."/>
            <person name="Haas M.W."/>
            <person name="Macchietto M."/>
            <person name="Kono T."/>
            <person name="Duquette J."/>
            <person name="Shao M."/>
        </authorList>
    </citation>
    <scope>NUCLEOTIDE SEQUENCE</scope>
    <source>
        <tissue evidence="2">Fresh leaf tissue</tissue>
    </source>
</reference>
<evidence type="ECO:0000313" key="2">
    <source>
        <dbReference type="EMBL" id="KAG8068627.1"/>
    </source>
</evidence>
<dbReference type="AlphaFoldDB" id="A0A8J5VFY3"/>
<protein>
    <submittedName>
        <fullName evidence="2">Uncharacterized protein</fullName>
    </submittedName>
</protein>
<proteinExistence type="predicted"/>
<comment type="caution">
    <text evidence="2">The sequence shown here is derived from an EMBL/GenBank/DDBJ whole genome shotgun (WGS) entry which is preliminary data.</text>
</comment>
<evidence type="ECO:0000313" key="3">
    <source>
        <dbReference type="Proteomes" id="UP000729402"/>
    </source>
</evidence>
<dbReference type="Proteomes" id="UP000729402">
    <property type="component" value="Unassembled WGS sequence"/>
</dbReference>
<feature type="region of interest" description="Disordered" evidence="1">
    <location>
        <begin position="33"/>
        <end position="59"/>
    </location>
</feature>
<evidence type="ECO:0000256" key="1">
    <source>
        <dbReference type="SAM" id="MobiDB-lite"/>
    </source>
</evidence>
<feature type="region of interest" description="Disordered" evidence="1">
    <location>
        <begin position="80"/>
        <end position="99"/>
    </location>
</feature>
<keyword evidence="3" id="KW-1185">Reference proteome</keyword>
<name>A0A8J5VFY3_ZIZPA</name>
<accession>A0A8J5VFY3</accession>
<organism evidence="2 3">
    <name type="scientific">Zizania palustris</name>
    <name type="common">Northern wild rice</name>
    <dbReference type="NCBI Taxonomy" id="103762"/>
    <lineage>
        <taxon>Eukaryota</taxon>
        <taxon>Viridiplantae</taxon>
        <taxon>Streptophyta</taxon>
        <taxon>Embryophyta</taxon>
        <taxon>Tracheophyta</taxon>
        <taxon>Spermatophyta</taxon>
        <taxon>Magnoliopsida</taxon>
        <taxon>Liliopsida</taxon>
        <taxon>Poales</taxon>
        <taxon>Poaceae</taxon>
        <taxon>BOP clade</taxon>
        <taxon>Oryzoideae</taxon>
        <taxon>Oryzeae</taxon>
        <taxon>Zizaniinae</taxon>
        <taxon>Zizania</taxon>
    </lineage>
</organism>